<feature type="domain" description="SLH" evidence="4">
    <location>
        <begin position="103"/>
        <end position="166"/>
    </location>
</feature>
<keyword evidence="6" id="KW-1185">Reference proteome</keyword>
<name>A0A2P8H3M3_9BACI</name>
<evidence type="ECO:0000256" key="1">
    <source>
        <dbReference type="ARBA" id="ARBA00022729"/>
    </source>
</evidence>
<reference evidence="5 6" key="1">
    <citation type="submission" date="2018-03" db="EMBL/GenBank/DDBJ databases">
        <title>Genomic Encyclopedia of Type Strains, Phase III (KMG-III): the genomes of soil and plant-associated and newly described type strains.</title>
        <authorList>
            <person name="Whitman W."/>
        </authorList>
    </citation>
    <scope>NUCLEOTIDE SEQUENCE [LARGE SCALE GENOMIC DNA]</scope>
    <source>
        <strain evidence="5 6">CGMCC 1.07653</strain>
    </source>
</reference>
<keyword evidence="1 3" id="KW-0732">Signal</keyword>
<evidence type="ECO:0000313" key="6">
    <source>
        <dbReference type="Proteomes" id="UP000242310"/>
    </source>
</evidence>
<evidence type="ECO:0000313" key="5">
    <source>
        <dbReference type="EMBL" id="PSL40807.1"/>
    </source>
</evidence>
<feature type="signal peptide" evidence="3">
    <location>
        <begin position="1"/>
        <end position="31"/>
    </location>
</feature>
<dbReference type="PROSITE" id="PS51272">
    <property type="entry name" value="SLH"/>
    <property type="match status" value="2"/>
</dbReference>
<dbReference type="OrthoDB" id="2776339at2"/>
<organism evidence="5 6">
    <name type="scientific">Salsuginibacillus halophilus</name>
    <dbReference type="NCBI Taxonomy" id="517424"/>
    <lineage>
        <taxon>Bacteria</taxon>
        <taxon>Bacillati</taxon>
        <taxon>Bacillota</taxon>
        <taxon>Bacilli</taxon>
        <taxon>Bacillales</taxon>
        <taxon>Bacillaceae</taxon>
        <taxon>Salsuginibacillus</taxon>
    </lineage>
</organism>
<protein>
    <submittedName>
        <fullName evidence="5">S-layer family protein</fullName>
    </submittedName>
</protein>
<sequence>MASETKSYRKFLATSVTAAAVTAVAASSVTAEEEQTINATSFTDVESDMYYTEAVNVLDEAGIIRGYTEETFGVGDELSRAQAATFISRFLQWDTDNVQDPGFPDVDADDDSADWYYEHVAKAVEEGVIQGREDGTFDPEAEITRGETAAMLVRALDLDTNVNPDHNFTDIDNYYEDYIEALYAADITTGVSETEFGTTRDVLRQDFATFLHRAGTWDSLDADFADVNVQYAGDGVVEVTGSVVDTVEDDAVDVALDLDEDDFDVDNFDTASLSTTADLDADDSFDATLEVVDTEGAAADLTEGDFAVELTYGYLTQAFDEVEVVDEDINFQDIGGAEENIGVPGAYNFTLSADAAADAGFATGEGETLTLYVDGQERTLEFDAEENEFFDTGAQGIDTDAIAEAVVAQYEEEEDEDEDENGEDGDDNGEEDTGDEALTIEDVNAEEEEAGLPGLYNVYVSFEDAEAAGLSTEADAELTLHYNDGETQAFEYDADNEAFVIYGELPESIDNLENPTVEQ</sequence>
<dbReference type="InterPro" id="IPR001119">
    <property type="entry name" value="SLH_dom"/>
</dbReference>
<feature type="compositionally biased region" description="Acidic residues" evidence="2">
    <location>
        <begin position="410"/>
        <end position="435"/>
    </location>
</feature>
<dbReference type="EMBL" id="PYAV01000023">
    <property type="protein sequence ID" value="PSL40807.1"/>
    <property type="molecule type" value="Genomic_DNA"/>
</dbReference>
<dbReference type="RefSeq" id="WP_106590037.1">
    <property type="nucleotide sequence ID" value="NZ_PYAV01000023.1"/>
</dbReference>
<dbReference type="PANTHER" id="PTHR43308:SF1">
    <property type="entry name" value="OUTER MEMBRANE PROTEIN ALPHA"/>
    <property type="match status" value="1"/>
</dbReference>
<dbReference type="InterPro" id="IPR051465">
    <property type="entry name" value="Cell_Envelope_Struct_Comp"/>
</dbReference>
<gene>
    <name evidence="5" type="ORF">B0H94_1233</name>
</gene>
<accession>A0A2P8H3M3</accession>
<feature type="chain" id="PRO_5038862871" evidence="3">
    <location>
        <begin position="32"/>
        <end position="519"/>
    </location>
</feature>
<evidence type="ECO:0000259" key="4">
    <source>
        <dbReference type="PROSITE" id="PS51272"/>
    </source>
</evidence>
<proteinExistence type="predicted"/>
<dbReference type="Pfam" id="PF00395">
    <property type="entry name" value="SLH"/>
    <property type="match status" value="3"/>
</dbReference>
<feature type="region of interest" description="Disordered" evidence="2">
    <location>
        <begin position="409"/>
        <end position="435"/>
    </location>
</feature>
<evidence type="ECO:0000256" key="3">
    <source>
        <dbReference type="SAM" id="SignalP"/>
    </source>
</evidence>
<dbReference type="Proteomes" id="UP000242310">
    <property type="component" value="Unassembled WGS sequence"/>
</dbReference>
<dbReference type="PANTHER" id="PTHR43308">
    <property type="entry name" value="OUTER MEMBRANE PROTEIN ALPHA-RELATED"/>
    <property type="match status" value="1"/>
</dbReference>
<feature type="domain" description="SLH" evidence="4">
    <location>
        <begin position="38"/>
        <end position="101"/>
    </location>
</feature>
<comment type="caution">
    <text evidence="5">The sequence shown here is derived from an EMBL/GenBank/DDBJ whole genome shotgun (WGS) entry which is preliminary data.</text>
</comment>
<dbReference type="AlphaFoldDB" id="A0A2P8H3M3"/>
<evidence type="ECO:0000256" key="2">
    <source>
        <dbReference type="SAM" id="MobiDB-lite"/>
    </source>
</evidence>